<sequence length="253" mass="28009">MRPLPACRRIVTQAFLIAATLGCVMAPASASGELLVMTEEVYPQSYLRNGEVVGTSTALVEQVLAEAGVAYRLDMRAWAAVMQTAEARTPMLLYPLARTAEREAGFIWIGQLDTLEHRIYKLARRGDLQPRSLDELHGHMIGVVKRDARETFLLQNGFRPDAELLSIASGAQGLRLMLAGRLDYLPISPDGLAAACREENLDCSQFEFVMPLGLKLRLYLAASLATPPATVDRIRIAWSRIFDRSATQRLVRP</sequence>
<accession>A0A840BLB3</accession>
<dbReference type="RefSeq" id="WP_183635281.1">
    <property type="nucleotide sequence ID" value="NZ_BAABLE010000005.1"/>
</dbReference>
<evidence type="ECO:0000313" key="2">
    <source>
        <dbReference type="EMBL" id="MBB4013403.1"/>
    </source>
</evidence>
<dbReference type="AlphaFoldDB" id="A0A840BLB3"/>
<dbReference type="PROSITE" id="PS51257">
    <property type="entry name" value="PROKAR_LIPOPROTEIN"/>
    <property type="match status" value="1"/>
</dbReference>
<keyword evidence="3" id="KW-1185">Reference proteome</keyword>
<feature type="chain" id="PRO_5032620177" evidence="1">
    <location>
        <begin position="31"/>
        <end position="253"/>
    </location>
</feature>
<evidence type="ECO:0000256" key="1">
    <source>
        <dbReference type="SAM" id="SignalP"/>
    </source>
</evidence>
<organism evidence="2 3">
    <name type="scientific">Niveibacterium umoris</name>
    <dbReference type="NCBI Taxonomy" id="1193620"/>
    <lineage>
        <taxon>Bacteria</taxon>
        <taxon>Pseudomonadati</taxon>
        <taxon>Pseudomonadota</taxon>
        <taxon>Betaproteobacteria</taxon>
        <taxon>Rhodocyclales</taxon>
        <taxon>Rhodocyclaceae</taxon>
        <taxon>Niveibacterium</taxon>
    </lineage>
</organism>
<reference evidence="2 3" key="1">
    <citation type="submission" date="2020-08" db="EMBL/GenBank/DDBJ databases">
        <title>Genomic Encyclopedia of Type Strains, Phase IV (KMG-IV): sequencing the most valuable type-strain genomes for metagenomic binning, comparative biology and taxonomic classification.</title>
        <authorList>
            <person name="Goeker M."/>
        </authorList>
    </citation>
    <scope>NUCLEOTIDE SEQUENCE [LARGE SCALE GENOMIC DNA]</scope>
    <source>
        <strain evidence="2 3">DSM 106739</strain>
    </source>
</reference>
<evidence type="ECO:0000313" key="3">
    <source>
        <dbReference type="Proteomes" id="UP000561045"/>
    </source>
</evidence>
<name>A0A840BLB3_9RHOO</name>
<keyword evidence="1" id="KW-0732">Signal</keyword>
<dbReference type="PANTHER" id="PTHR38834">
    <property type="entry name" value="PERIPLASMIC SUBSTRATE BINDING PROTEIN FAMILY 3"/>
    <property type="match status" value="1"/>
</dbReference>
<dbReference type="Gene3D" id="3.40.190.10">
    <property type="entry name" value="Periplasmic binding protein-like II"/>
    <property type="match status" value="2"/>
</dbReference>
<dbReference type="PANTHER" id="PTHR38834:SF3">
    <property type="entry name" value="SOLUTE-BINDING PROTEIN FAMILY 3_N-TERMINAL DOMAIN-CONTAINING PROTEIN"/>
    <property type="match status" value="1"/>
</dbReference>
<feature type="signal peptide" evidence="1">
    <location>
        <begin position="1"/>
        <end position="30"/>
    </location>
</feature>
<comment type="caution">
    <text evidence="2">The sequence shown here is derived from an EMBL/GenBank/DDBJ whole genome shotgun (WGS) entry which is preliminary data.</text>
</comment>
<protein>
    <submittedName>
        <fullName evidence="2">Polar amino acid transport system substrate-binding protein</fullName>
    </submittedName>
</protein>
<dbReference type="Proteomes" id="UP000561045">
    <property type="component" value="Unassembled WGS sequence"/>
</dbReference>
<dbReference type="EMBL" id="JACIET010000002">
    <property type="protein sequence ID" value="MBB4013403.1"/>
    <property type="molecule type" value="Genomic_DNA"/>
</dbReference>
<proteinExistence type="predicted"/>
<dbReference type="SUPFAM" id="SSF53850">
    <property type="entry name" value="Periplasmic binding protein-like II"/>
    <property type="match status" value="1"/>
</dbReference>
<gene>
    <name evidence="2" type="ORF">GGR36_002749</name>
</gene>